<dbReference type="AlphaFoldDB" id="A0A834VYZ1"/>
<accession>A0A834VYZ1</accession>
<evidence type="ECO:0000313" key="2">
    <source>
        <dbReference type="Proteomes" id="UP000634136"/>
    </source>
</evidence>
<dbReference type="EMBL" id="JAAIUW010000013">
    <property type="protein sequence ID" value="KAF7802055.1"/>
    <property type="molecule type" value="Genomic_DNA"/>
</dbReference>
<dbReference type="Proteomes" id="UP000634136">
    <property type="component" value="Unassembled WGS sequence"/>
</dbReference>
<reference evidence="1" key="1">
    <citation type="submission" date="2020-09" db="EMBL/GenBank/DDBJ databases">
        <title>Genome-Enabled Discovery of Anthraquinone Biosynthesis in Senna tora.</title>
        <authorList>
            <person name="Kang S.-H."/>
            <person name="Pandey R.P."/>
            <person name="Lee C.-M."/>
            <person name="Sim J.-S."/>
            <person name="Jeong J.-T."/>
            <person name="Choi B.-S."/>
            <person name="Jung M."/>
            <person name="Ginzburg D."/>
            <person name="Zhao K."/>
            <person name="Won S.Y."/>
            <person name="Oh T.-J."/>
            <person name="Yu Y."/>
            <person name="Kim N.-H."/>
            <person name="Lee O.R."/>
            <person name="Lee T.-H."/>
            <person name="Bashyal P."/>
            <person name="Kim T.-S."/>
            <person name="Lee W.-H."/>
            <person name="Kawkins C."/>
            <person name="Kim C.-K."/>
            <person name="Kim J.S."/>
            <person name="Ahn B.O."/>
            <person name="Rhee S.Y."/>
            <person name="Sohng J.K."/>
        </authorList>
    </citation>
    <scope>NUCLEOTIDE SEQUENCE</scope>
    <source>
        <tissue evidence="1">Leaf</tissue>
    </source>
</reference>
<comment type="caution">
    <text evidence="1">The sequence shown here is derived from an EMBL/GenBank/DDBJ whole genome shotgun (WGS) entry which is preliminary data.</text>
</comment>
<sequence>MGGIRTLTVVGRQETIRIERIGKELDAISPIIMQIVHQGRERQNSLTPTLLESDENIPLTYQIEITGDTICSLKKIDVSKESKEKSCTGGLMSEPAINKIQP</sequence>
<protein>
    <submittedName>
        <fullName evidence="1">Uncharacterized protein</fullName>
    </submittedName>
</protein>
<proteinExistence type="predicted"/>
<name>A0A834VYZ1_9FABA</name>
<keyword evidence="2" id="KW-1185">Reference proteome</keyword>
<evidence type="ECO:0000313" key="1">
    <source>
        <dbReference type="EMBL" id="KAF7802055.1"/>
    </source>
</evidence>
<organism evidence="1 2">
    <name type="scientific">Senna tora</name>
    <dbReference type="NCBI Taxonomy" id="362788"/>
    <lineage>
        <taxon>Eukaryota</taxon>
        <taxon>Viridiplantae</taxon>
        <taxon>Streptophyta</taxon>
        <taxon>Embryophyta</taxon>
        <taxon>Tracheophyta</taxon>
        <taxon>Spermatophyta</taxon>
        <taxon>Magnoliopsida</taxon>
        <taxon>eudicotyledons</taxon>
        <taxon>Gunneridae</taxon>
        <taxon>Pentapetalae</taxon>
        <taxon>rosids</taxon>
        <taxon>fabids</taxon>
        <taxon>Fabales</taxon>
        <taxon>Fabaceae</taxon>
        <taxon>Caesalpinioideae</taxon>
        <taxon>Cassia clade</taxon>
        <taxon>Senna</taxon>
    </lineage>
</organism>
<gene>
    <name evidence="1" type="ORF">G2W53_041166</name>
</gene>